<proteinExistence type="predicted"/>
<evidence type="ECO:0000256" key="6">
    <source>
        <dbReference type="ARBA" id="ARBA00023136"/>
    </source>
</evidence>
<evidence type="ECO:0000256" key="2">
    <source>
        <dbReference type="ARBA" id="ARBA00022448"/>
    </source>
</evidence>
<evidence type="ECO:0000259" key="8">
    <source>
        <dbReference type="PROSITE" id="PS50195"/>
    </source>
</evidence>
<keyword evidence="5" id="KW-0446">Lipid-binding</keyword>
<dbReference type="InterPro" id="IPR036871">
    <property type="entry name" value="PX_dom_sf"/>
</dbReference>
<dbReference type="GO" id="GO:1901981">
    <property type="term" value="F:phosphatidylinositol phosphate binding"/>
    <property type="evidence" value="ECO:0007669"/>
    <property type="project" value="TreeGrafter"/>
</dbReference>
<dbReference type="InterPro" id="IPR039937">
    <property type="entry name" value="SNX20/SNX21"/>
</dbReference>
<protein>
    <recommendedName>
        <fullName evidence="8">PX domain-containing protein</fullName>
    </recommendedName>
</protein>
<evidence type="ECO:0000256" key="4">
    <source>
        <dbReference type="ARBA" id="ARBA00022927"/>
    </source>
</evidence>
<dbReference type="SUPFAM" id="SSF64268">
    <property type="entry name" value="PX domain"/>
    <property type="match status" value="1"/>
</dbReference>
<feature type="compositionally biased region" description="Polar residues" evidence="7">
    <location>
        <begin position="48"/>
        <end position="58"/>
    </location>
</feature>
<comment type="subcellular location">
    <subcellularLocation>
        <location evidence="1">Early endosome membrane</location>
        <topology evidence="1">Peripheral membrane protein</topology>
        <orientation evidence="1">Cytoplasmic side</orientation>
    </subcellularLocation>
</comment>
<evidence type="ECO:0000256" key="1">
    <source>
        <dbReference type="ARBA" id="ARBA00004469"/>
    </source>
</evidence>
<keyword evidence="2" id="KW-0813">Transport</keyword>
<evidence type="ECO:0000256" key="5">
    <source>
        <dbReference type="ARBA" id="ARBA00023121"/>
    </source>
</evidence>
<dbReference type="PANTHER" id="PTHR20939:SF11">
    <property type="entry name" value="LD12265P"/>
    <property type="match status" value="1"/>
</dbReference>
<reference evidence="9" key="1">
    <citation type="submission" date="2020-11" db="EMBL/GenBank/DDBJ databases">
        <authorList>
            <person name="Tran Van P."/>
        </authorList>
    </citation>
    <scope>NUCLEOTIDE SEQUENCE</scope>
</reference>
<dbReference type="GO" id="GO:0015031">
    <property type="term" value="P:protein transport"/>
    <property type="evidence" value="ECO:0007669"/>
    <property type="project" value="UniProtKB-KW"/>
</dbReference>
<dbReference type="AlphaFoldDB" id="A0A7R9FVP0"/>
<feature type="region of interest" description="Disordered" evidence="7">
    <location>
        <begin position="35"/>
        <end position="63"/>
    </location>
</feature>
<organism evidence="9">
    <name type="scientific">Timema shepardi</name>
    <name type="common">Walking stick</name>
    <dbReference type="NCBI Taxonomy" id="629360"/>
    <lineage>
        <taxon>Eukaryota</taxon>
        <taxon>Metazoa</taxon>
        <taxon>Ecdysozoa</taxon>
        <taxon>Arthropoda</taxon>
        <taxon>Hexapoda</taxon>
        <taxon>Insecta</taxon>
        <taxon>Pterygota</taxon>
        <taxon>Neoptera</taxon>
        <taxon>Polyneoptera</taxon>
        <taxon>Phasmatodea</taxon>
        <taxon>Timematodea</taxon>
        <taxon>Timematoidea</taxon>
        <taxon>Timematidae</taxon>
        <taxon>Timema</taxon>
    </lineage>
</organism>
<accession>A0A7R9FVP0</accession>
<feature type="domain" description="PX" evidence="8">
    <location>
        <begin position="177"/>
        <end position="295"/>
    </location>
</feature>
<evidence type="ECO:0000256" key="7">
    <source>
        <dbReference type="SAM" id="MobiDB-lite"/>
    </source>
</evidence>
<dbReference type="Gene3D" id="3.30.1520.10">
    <property type="entry name" value="Phox-like domain"/>
    <property type="match status" value="1"/>
</dbReference>
<evidence type="ECO:0000313" key="9">
    <source>
        <dbReference type="EMBL" id="CAD7256802.1"/>
    </source>
</evidence>
<dbReference type="SMART" id="SM00312">
    <property type="entry name" value="PX"/>
    <property type="match status" value="1"/>
</dbReference>
<gene>
    <name evidence="9" type="ORF">TSIB3V08_LOCUS1077</name>
</gene>
<dbReference type="EMBL" id="OC000292">
    <property type="protein sequence ID" value="CAD7256802.1"/>
    <property type="molecule type" value="Genomic_DNA"/>
</dbReference>
<name>A0A7R9FVP0_TIMSH</name>
<evidence type="ECO:0000256" key="3">
    <source>
        <dbReference type="ARBA" id="ARBA00022753"/>
    </source>
</evidence>
<dbReference type="PROSITE" id="PS50195">
    <property type="entry name" value="PX"/>
    <property type="match status" value="1"/>
</dbReference>
<keyword evidence="3" id="KW-0967">Endosome</keyword>
<sequence length="424" mass="47818">MNIKLCTGRTRRAATDPQVAYPKTGIEKVELKEVNPHLREGRAENRLGKTTPSSPNRDSNLDLPVLSSRAQHDKRVSDKTNWTMKTACQFDRGNDDDIEVGMNEALENLALDEEPDTRLGGGMLSFNEAAGAHSQASAHIKSWANVQRGNIVLSTGMSCDVVGSSVTNGGVKVTAPSLKFEVVYARTITVENQKKYVAYTVMIRKDGAQPDPNPAVVERRYTDFLELYASLRRENLALMGNVAFPKKVILGNFGPSVISERSSCFEELLKHISADEKLRNSSGFNRFLQSRELDEARMWMNEKRYDQASIFLENIFRLLNKLHTDRHPEVLFALCRLVACCNADPMATSAERFAELALRRYEAVSDADLLRFYVPLLQLCVHLWWRLGKEKRMLEERLEDLKRRGINVDGSPPLLDALIKDGKF</sequence>
<dbReference type="GO" id="GO:0031901">
    <property type="term" value="C:early endosome membrane"/>
    <property type="evidence" value="ECO:0007669"/>
    <property type="project" value="UniProtKB-SubCell"/>
</dbReference>
<keyword evidence="6" id="KW-0472">Membrane</keyword>
<dbReference type="PANTHER" id="PTHR20939">
    <property type="entry name" value="SORTING NEXIN 20, 21"/>
    <property type="match status" value="1"/>
</dbReference>
<dbReference type="Pfam" id="PF00787">
    <property type="entry name" value="PX"/>
    <property type="match status" value="1"/>
</dbReference>
<keyword evidence="4" id="KW-0653">Protein transport</keyword>
<feature type="compositionally biased region" description="Basic and acidic residues" evidence="7">
    <location>
        <begin position="35"/>
        <end position="47"/>
    </location>
</feature>
<dbReference type="InterPro" id="IPR001683">
    <property type="entry name" value="PX_dom"/>
</dbReference>